<feature type="chain" id="PRO_5001655761" evidence="1">
    <location>
        <begin position="25"/>
        <end position="67"/>
    </location>
</feature>
<evidence type="ECO:0000313" key="2">
    <source>
        <dbReference type="EMBL" id="CDH60333.1"/>
    </source>
</evidence>
<keyword evidence="3" id="KW-1185">Reference proteome</keyword>
<organism evidence="2 3">
    <name type="scientific">Lichtheimia corymbifera JMRC:FSU:9682</name>
    <dbReference type="NCBI Taxonomy" id="1263082"/>
    <lineage>
        <taxon>Eukaryota</taxon>
        <taxon>Fungi</taxon>
        <taxon>Fungi incertae sedis</taxon>
        <taxon>Mucoromycota</taxon>
        <taxon>Mucoromycotina</taxon>
        <taxon>Mucoromycetes</taxon>
        <taxon>Mucorales</taxon>
        <taxon>Lichtheimiaceae</taxon>
        <taxon>Lichtheimia</taxon>
    </lineage>
</organism>
<dbReference type="EMBL" id="CBTN010000089">
    <property type="protein sequence ID" value="CDH60333.1"/>
    <property type="molecule type" value="Genomic_DNA"/>
</dbReference>
<dbReference type="VEuPathDB" id="FungiDB:LCOR_11118.1"/>
<dbReference type="AlphaFoldDB" id="A0A068SD77"/>
<evidence type="ECO:0000256" key="1">
    <source>
        <dbReference type="SAM" id="SignalP"/>
    </source>
</evidence>
<sequence>MKVSGIIITLTFLCASNSIGGASAIGDAPQNGFCSFVKSFKACSPKSFKCSYETLKTENDKLGMYHA</sequence>
<accession>A0A068SD77</accession>
<gene>
    <name evidence="2" type="ORF">LCOR_11118.1</name>
</gene>
<reference evidence="2" key="1">
    <citation type="submission" date="2013-08" db="EMBL/GenBank/DDBJ databases">
        <title>Gene expansion shapes genome architecture in the human pathogen Lichtheimia corymbifera: an evolutionary genomics analysis in the ancient terrestrial Mucorales (Mucoromycotina).</title>
        <authorList>
            <person name="Schwartze V.U."/>
            <person name="Winter S."/>
            <person name="Shelest E."/>
            <person name="Marcet-Houben M."/>
            <person name="Horn F."/>
            <person name="Wehner S."/>
            <person name="Hoffmann K."/>
            <person name="Riege K."/>
            <person name="Sammeth M."/>
            <person name="Nowrousian M."/>
            <person name="Valiante V."/>
            <person name="Linde J."/>
            <person name="Jacobsen I.D."/>
            <person name="Marz M."/>
            <person name="Brakhage A.A."/>
            <person name="Gabaldon T."/>
            <person name="Bocker S."/>
            <person name="Voigt K."/>
        </authorList>
    </citation>
    <scope>NUCLEOTIDE SEQUENCE [LARGE SCALE GENOMIC DNA]</scope>
    <source>
        <strain evidence="2">FSU 9682</strain>
    </source>
</reference>
<keyword evidence="1" id="KW-0732">Signal</keyword>
<feature type="signal peptide" evidence="1">
    <location>
        <begin position="1"/>
        <end position="24"/>
    </location>
</feature>
<protein>
    <submittedName>
        <fullName evidence="2">Uncharacterized protein</fullName>
    </submittedName>
</protein>
<evidence type="ECO:0000313" key="3">
    <source>
        <dbReference type="Proteomes" id="UP000027586"/>
    </source>
</evidence>
<comment type="caution">
    <text evidence="2">The sequence shown here is derived from an EMBL/GenBank/DDBJ whole genome shotgun (WGS) entry which is preliminary data.</text>
</comment>
<proteinExistence type="predicted"/>
<dbReference type="Proteomes" id="UP000027586">
    <property type="component" value="Unassembled WGS sequence"/>
</dbReference>
<dbReference type="OrthoDB" id="10453996at2759"/>
<name>A0A068SD77_9FUNG</name>